<evidence type="ECO:0000313" key="1">
    <source>
        <dbReference type="EMBL" id="MCO1337248.1"/>
    </source>
</evidence>
<reference evidence="1" key="1">
    <citation type="journal article" date="2022" name="Arch. Microbiol.">
        <title>Microbulbifer okhotskensis sp. nov., isolated from a deep bottom sediment of the Okhotsk Sea.</title>
        <authorList>
            <person name="Romanenko L."/>
            <person name="Kurilenko V."/>
            <person name="Otstavnykh N."/>
            <person name="Velansky P."/>
            <person name="Isaeva M."/>
            <person name="Mikhailov V."/>
        </authorList>
    </citation>
    <scope>NUCLEOTIDE SEQUENCE</scope>
    <source>
        <strain evidence="1">OS29</strain>
    </source>
</reference>
<proteinExistence type="predicted"/>
<name>A0A9X2EY13_9GAMM</name>
<dbReference type="Proteomes" id="UP001139028">
    <property type="component" value="Unassembled WGS sequence"/>
</dbReference>
<sequence length="72" mass="7161">SFIVNGDNAATSYDIAFTGLSTVDAASGTDSVTGADGADWILAGTDNEAVNSSITFSDVNTLTAVNADLIGT</sequence>
<dbReference type="AlphaFoldDB" id="A0A9X2EY13"/>
<feature type="non-terminal residue" evidence="1">
    <location>
        <position position="1"/>
    </location>
</feature>
<feature type="non-terminal residue" evidence="1">
    <location>
        <position position="72"/>
    </location>
</feature>
<organism evidence="1 2">
    <name type="scientific">Microbulbifer okhotskensis</name>
    <dbReference type="NCBI Taxonomy" id="2926617"/>
    <lineage>
        <taxon>Bacteria</taxon>
        <taxon>Pseudomonadati</taxon>
        <taxon>Pseudomonadota</taxon>
        <taxon>Gammaproteobacteria</taxon>
        <taxon>Cellvibrionales</taxon>
        <taxon>Microbulbiferaceae</taxon>
        <taxon>Microbulbifer</taxon>
    </lineage>
</organism>
<accession>A0A9X2EY13</accession>
<evidence type="ECO:0000313" key="2">
    <source>
        <dbReference type="Proteomes" id="UP001139028"/>
    </source>
</evidence>
<keyword evidence="2" id="KW-1185">Reference proteome</keyword>
<protein>
    <submittedName>
        <fullName evidence="1">Uncharacterized protein</fullName>
    </submittedName>
</protein>
<dbReference type="EMBL" id="JALBWM010000564">
    <property type="protein sequence ID" value="MCO1337248.1"/>
    <property type="molecule type" value="Genomic_DNA"/>
</dbReference>
<gene>
    <name evidence="1" type="ORF">MO867_23290</name>
</gene>
<comment type="caution">
    <text evidence="1">The sequence shown here is derived from an EMBL/GenBank/DDBJ whole genome shotgun (WGS) entry which is preliminary data.</text>
</comment>